<accession>A0A135V6J8</accession>
<feature type="region of interest" description="Disordered" evidence="1">
    <location>
        <begin position="37"/>
        <end position="60"/>
    </location>
</feature>
<evidence type="ECO:0000256" key="1">
    <source>
        <dbReference type="SAM" id="MobiDB-lite"/>
    </source>
</evidence>
<gene>
    <name evidence="2" type="ORF">CSAL01_12445</name>
</gene>
<evidence type="ECO:0000313" key="2">
    <source>
        <dbReference type="EMBL" id="KXH68242.1"/>
    </source>
</evidence>
<dbReference type="Proteomes" id="UP000070121">
    <property type="component" value="Unassembled WGS sequence"/>
</dbReference>
<evidence type="ECO:0000313" key="3">
    <source>
        <dbReference type="Proteomes" id="UP000070121"/>
    </source>
</evidence>
<organism evidence="2 3">
    <name type="scientific">Colletotrichum salicis</name>
    <dbReference type="NCBI Taxonomy" id="1209931"/>
    <lineage>
        <taxon>Eukaryota</taxon>
        <taxon>Fungi</taxon>
        <taxon>Dikarya</taxon>
        <taxon>Ascomycota</taxon>
        <taxon>Pezizomycotina</taxon>
        <taxon>Sordariomycetes</taxon>
        <taxon>Hypocreomycetidae</taxon>
        <taxon>Glomerellales</taxon>
        <taxon>Glomerellaceae</taxon>
        <taxon>Colletotrichum</taxon>
        <taxon>Colletotrichum acutatum species complex</taxon>
    </lineage>
</organism>
<sequence length="113" mass="12018">MKTSFLCPTAACRRVPTANHQSPKTTPPRTAASRCIRAGDASDGSGTGITRQQSPSSTKANLTLMSVPTGRLNQQTAKQALCRLADYPTTTTTITTTAVLEVAWHGSHAMHHQ</sequence>
<proteinExistence type="predicted"/>
<dbReference type="EMBL" id="JFFI01000355">
    <property type="protein sequence ID" value="KXH68242.1"/>
    <property type="molecule type" value="Genomic_DNA"/>
</dbReference>
<keyword evidence="3" id="KW-1185">Reference proteome</keyword>
<reference evidence="2 3" key="1">
    <citation type="submission" date="2014-02" db="EMBL/GenBank/DDBJ databases">
        <title>The genome sequence of Colletotrichum salicis CBS 607.94.</title>
        <authorList>
            <person name="Baroncelli R."/>
            <person name="Thon M.R."/>
        </authorList>
    </citation>
    <scope>NUCLEOTIDE SEQUENCE [LARGE SCALE GENOMIC DNA]</scope>
    <source>
        <strain evidence="2 3">CBS 607.94</strain>
    </source>
</reference>
<dbReference type="AlphaFoldDB" id="A0A135V6J8"/>
<feature type="compositionally biased region" description="Polar residues" evidence="1">
    <location>
        <begin position="48"/>
        <end position="60"/>
    </location>
</feature>
<name>A0A135V6J8_9PEZI</name>
<comment type="caution">
    <text evidence="2">The sequence shown here is derived from an EMBL/GenBank/DDBJ whole genome shotgun (WGS) entry which is preliminary data.</text>
</comment>
<dbReference type="OrthoDB" id="10598519at2759"/>
<protein>
    <submittedName>
        <fullName evidence="2">Uncharacterized protein</fullName>
    </submittedName>
</protein>